<evidence type="ECO:0000256" key="7">
    <source>
        <dbReference type="RuleBase" id="RU363032"/>
    </source>
</evidence>
<feature type="transmembrane region" description="Helical" evidence="7">
    <location>
        <begin position="106"/>
        <end position="128"/>
    </location>
</feature>
<evidence type="ECO:0000256" key="3">
    <source>
        <dbReference type="ARBA" id="ARBA00022475"/>
    </source>
</evidence>
<feature type="transmembrane region" description="Helical" evidence="7">
    <location>
        <begin position="312"/>
        <end position="334"/>
    </location>
</feature>
<dbReference type="CDD" id="cd06261">
    <property type="entry name" value="TM_PBP2"/>
    <property type="match status" value="1"/>
</dbReference>
<feature type="transmembrane region" description="Helical" evidence="7">
    <location>
        <begin position="262"/>
        <end position="280"/>
    </location>
</feature>
<name>A0ABV2QAX9_9BURK</name>
<dbReference type="SUPFAM" id="SSF161098">
    <property type="entry name" value="MetI-like"/>
    <property type="match status" value="1"/>
</dbReference>
<comment type="caution">
    <text evidence="9">The sequence shown here is derived from an EMBL/GenBank/DDBJ whole genome shotgun (WGS) entry which is preliminary data.</text>
</comment>
<proteinExistence type="inferred from homology"/>
<evidence type="ECO:0000313" key="9">
    <source>
        <dbReference type="EMBL" id="MET4578192.1"/>
    </source>
</evidence>
<feature type="transmembrane region" description="Helical" evidence="7">
    <location>
        <begin position="140"/>
        <end position="164"/>
    </location>
</feature>
<keyword evidence="2 7" id="KW-0813">Transport</keyword>
<dbReference type="Pfam" id="PF00528">
    <property type="entry name" value="BPD_transp_1"/>
    <property type="match status" value="1"/>
</dbReference>
<comment type="subcellular location">
    <subcellularLocation>
        <location evidence="1 7">Cell membrane</location>
        <topology evidence="1 7">Multi-pass membrane protein</topology>
    </subcellularLocation>
</comment>
<dbReference type="RefSeq" id="WP_354445222.1">
    <property type="nucleotide sequence ID" value="NZ_JBEPSH010000006.1"/>
</dbReference>
<evidence type="ECO:0000256" key="4">
    <source>
        <dbReference type="ARBA" id="ARBA00022692"/>
    </source>
</evidence>
<keyword evidence="3" id="KW-1003">Cell membrane</keyword>
<evidence type="ECO:0000259" key="8">
    <source>
        <dbReference type="PROSITE" id="PS50928"/>
    </source>
</evidence>
<dbReference type="Pfam" id="PF19300">
    <property type="entry name" value="BPD_transp_1_N"/>
    <property type="match status" value="1"/>
</dbReference>
<gene>
    <name evidence="9" type="ORF">ABIE13_003308</name>
</gene>
<feature type="transmembrane region" description="Helical" evidence="7">
    <location>
        <begin position="208"/>
        <end position="227"/>
    </location>
</feature>
<keyword evidence="5 7" id="KW-1133">Transmembrane helix</keyword>
<dbReference type="InterPro" id="IPR045621">
    <property type="entry name" value="BPD_transp_1_N"/>
</dbReference>
<dbReference type="Gene3D" id="1.10.3720.10">
    <property type="entry name" value="MetI-like"/>
    <property type="match status" value="1"/>
</dbReference>
<dbReference type="Proteomes" id="UP001549320">
    <property type="component" value="Unassembled WGS sequence"/>
</dbReference>
<evidence type="ECO:0000256" key="2">
    <source>
        <dbReference type="ARBA" id="ARBA00022448"/>
    </source>
</evidence>
<evidence type="ECO:0000256" key="6">
    <source>
        <dbReference type="ARBA" id="ARBA00023136"/>
    </source>
</evidence>
<keyword evidence="10" id="KW-1185">Reference proteome</keyword>
<comment type="similarity">
    <text evidence="7">Belongs to the binding-protein-dependent transport system permease family.</text>
</comment>
<protein>
    <submittedName>
        <fullName evidence="9">ABC-type dipeptide/oligopeptide/nickel transport system permease component</fullName>
    </submittedName>
</protein>
<dbReference type="PANTHER" id="PTHR43163">
    <property type="entry name" value="DIPEPTIDE TRANSPORT SYSTEM PERMEASE PROTEIN DPPB-RELATED"/>
    <property type="match status" value="1"/>
</dbReference>
<dbReference type="EMBL" id="JBEPSH010000006">
    <property type="protein sequence ID" value="MET4578192.1"/>
    <property type="molecule type" value="Genomic_DNA"/>
</dbReference>
<keyword evidence="6 7" id="KW-0472">Membrane</keyword>
<feature type="transmembrane region" description="Helical" evidence="7">
    <location>
        <begin position="12"/>
        <end position="34"/>
    </location>
</feature>
<evidence type="ECO:0000256" key="5">
    <source>
        <dbReference type="ARBA" id="ARBA00022989"/>
    </source>
</evidence>
<accession>A0ABV2QAX9</accession>
<evidence type="ECO:0000256" key="1">
    <source>
        <dbReference type="ARBA" id="ARBA00004651"/>
    </source>
</evidence>
<dbReference type="InterPro" id="IPR035906">
    <property type="entry name" value="MetI-like_sf"/>
</dbReference>
<dbReference type="InterPro" id="IPR000515">
    <property type="entry name" value="MetI-like"/>
</dbReference>
<organism evidence="9 10">
    <name type="scientific">Ottowia thiooxydans</name>
    <dbReference type="NCBI Taxonomy" id="219182"/>
    <lineage>
        <taxon>Bacteria</taxon>
        <taxon>Pseudomonadati</taxon>
        <taxon>Pseudomonadota</taxon>
        <taxon>Betaproteobacteria</taxon>
        <taxon>Burkholderiales</taxon>
        <taxon>Comamonadaceae</taxon>
        <taxon>Ottowia</taxon>
    </lineage>
</organism>
<dbReference type="PANTHER" id="PTHR43163:SF6">
    <property type="entry name" value="DIPEPTIDE TRANSPORT SYSTEM PERMEASE PROTEIN DPPB-RELATED"/>
    <property type="match status" value="1"/>
</dbReference>
<sequence>MSSKTLVLIGRRITTALPILFGVVVVTFVLIHILPGDPAAMYASGPNAGPDEIAAVRTALGLDKSLIEQFWIYLQHLARLDLGRSMSTGHTVLHDFSERLPATLELAAFAFTLSVIIALPLGILAALYRDSVLDQAIRAITSVSAAMPGFFFGLILIFVFYFLLGVSPDPVGRLSSWSFPPERVTGFYLVDALMAGDFVLMREAVAKMLLPAASMAIFAIAPLMRMMRGGMIDALDSDYVRAARAYGLAPWRVTLQYALPNAMLPVLATMAMVISTMLGANVMIEKLFGWPGIGAYGVNALVGLDYAPVQAFVLIVAVMFVLLTLVIDIVSSLIDPRYQLKG</sequence>
<keyword evidence="4 7" id="KW-0812">Transmembrane</keyword>
<dbReference type="PROSITE" id="PS50928">
    <property type="entry name" value="ABC_TM1"/>
    <property type="match status" value="1"/>
</dbReference>
<feature type="domain" description="ABC transmembrane type-1" evidence="8">
    <location>
        <begin position="100"/>
        <end position="331"/>
    </location>
</feature>
<reference evidence="9 10" key="1">
    <citation type="submission" date="2024-06" db="EMBL/GenBank/DDBJ databases">
        <title>Sorghum-associated microbial communities from plants grown in Nebraska, USA.</title>
        <authorList>
            <person name="Schachtman D."/>
        </authorList>
    </citation>
    <scope>NUCLEOTIDE SEQUENCE [LARGE SCALE GENOMIC DNA]</scope>
    <source>
        <strain evidence="9 10">2709</strain>
    </source>
</reference>
<evidence type="ECO:0000313" key="10">
    <source>
        <dbReference type="Proteomes" id="UP001549320"/>
    </source>
</evidence>